<keyword evidence="2" id="KW-1185">Reference proteome</keyword>
<comment type="caution">
    <text evidence="1">The sequence shown here is derived from an EMBL/GenBank/DDBJ whole genome shotgun (WGS) entry which is preliminary data.</text>
</comment>
<dbReference type="AlphaFoldDB" id="A0AAV1IHZ0"/>
<accession>A0AAV1IHZ0</accession>
<evidence type="ECO:0000313" key="2">
    <source>
        <dbReference type="Proteomes" id="UP001314263"/>
    </source>
</evidence>
<dbReference type="SMART" id="SM00185">
    <property type="entry name" value="ARM"/>
    <property type="match status" value="3"/>
</dbReference>
<dbReference type="PANTHER" id="PTHR16356">
    <property type="entry name" value="TRANSMEMBRANE AND COILED-COIL DOMAIN-CONTAINING PROTEIN 6 TMCO6"/>
    <property type="match status" value="1"/>
</dbReference>
<proteinExistence type="predicted"/>
<reference evidence="1 2" key="1">
    <citation type="submission" date="2023-10" db="EMBL/GenBank/DDBJ databases">
        <authorList>
            <person name="Maclean D."/>
            <person name="Macfadyen A."/>
        </authorList>
    </citation>
    <scope>NUCLEOTIDE SEQUENCE [LARGE SCALE GENOMIC DNA]</scope>
</reference>
<evidence type="ECO:0000313" key="1">
    <source>
        <dbReference type="EMBL" id="CAK0785599.1"/>
    </source>
</evidence>
<dbReference type="InterPro" id="IPR016024">
    <property type="entry name" value="ARM-type_fold"/>
</dbReference>
<dbReference type="InterPro" id="IPR011989">
    <property type="entry name" value="ARM-like"/>
</dbReference>
<name>A0AAV1IHZ0_9CHLO</name>
<dbReference type="SUPFAM" id="SSF48371">
    <property type="entry name" value="ARM repeat"/>
    <property type="match status" value="1"/>
</dbReference>
<dbReference type="Gene3D" id="1.25.10.10">
    <property type="entry name" value="Leucine-rich Repeat Variant"/>
    <property type="match status" value="1"/>
</dbReference>
<gene>
    <name evidence="1" type="ORF">CVIRNUC_008809</name>
</gene>
<dbReference type="Proteomes" id="UP001314263">
    <property type="component" value="Unassembled WGS sequence"/>
</dbReference>
<protein>
    <submittedName>
        <fullName evidence="1">Uncharacterized protein</fullName>
    </submittedName>
</protein>
<dbReference type="EMBL" id="CAUYUE010000012">
    <property type="protein sequence ID" value="CAK0785599.1"/>
    <property type="molecule type" value="Genomic_DNA"/>
</dbReference>
<dbReference type="InterPro" id="IPR000225">
    <property type="entry name" value="Armadillo"/>
</dbReference>
<organism evidence="1 2">
    <name type="scientific">Coccomyxa viridis</name>
    <dbReference type="NCBI Taxonomy" id="1274662"/>
    <lineage>
        <taxon>Eukaryota</taxon>
        <taxon>Viridiplantae</taxon>
        <taxon>Chlorophyta</taxon>
        <taxon>core chlorophytes</taxon>
        <taxon>Trebouxiophyceae</taxon>
        <taxon>Trebouxiophyceae incertae sedis</taxon>
        <taxon>Coccomyxaceae</taxon>
        <taxon>Coccomyxa</taxon>
    </lineage>
</organism>
<dbReference type="PANTHER" id="PTHR16356:SF1">
    <property type="entry name" value="TRANSMEMBRANE AND COILED-COIL DOMAIN-CONTAINING PROTEIN 6"/>
    <property type="match status" value="1"/>
</dbReference>
<sequence>MADAAQADLQDRPRARLTTVAVKSIETRRLEGRQRQQRHREGGLCLKRVRAAASPRTCSAEDCNRLMIHCADAIGMDLHRNRHATLQALIAVRQAVSQEREDRLDAQLISAKLIPALVRLLLIRPRSHLARDTVLEAAWICTNLACAGEAAAAAVLAAAPVLALHLDCAHGYAVAEQCAWALGNLAGEGQDACQVLGANGVVLPLGRLLLRGCKEHAVGGTQAAACAAWALANILFSCPSEVGHLLYLSGFPRGLTAVLRGHRNRELAVEAAWLLAFITAGPEAHMYAMIKHGAAEAVSAALLCEASSCPQQGQGEESLLDALLRSIGNMAPSRAAAGVFSAPEIKAAIAELRQHALLAEEAQWALGNLDAMDRCI</sequence>